<reference evidence="9" key="1">
    <citation type="journal article" date="2019" name="Int. J. Syst. Evol. Microbiol.">
        <title>The Global Catalogue of Microorganisms (GCM) 10K type strain sequencing project: providing services to taxonomists for standard genome sequencing and annotation.</title>
        <authorList>
            <consortium name="The Broad Institute Genomics Platform"/>
            <consortium name="The Broad Institute Genome Sequencing Center for Infectious Disease"/>
            <person name="Wu L."/>
            <person name="Ma J."/>
        </authorList>
    </citation>
    <scope>NUCLEOTIDE SEQUENCE [LARGE SCALE GENOMIC DNA]</scope>
    <source>
        <strain evidence="9">CGMCC 1.13574</strain>
    </source>
</reference>
<dbReference type="Gene3D" id="1.10.287.130">
    <property type="match status" value="1"/>
</dbReference>
<evidence type="ECO:0000256" key="1">
    <source>
        <dbReference type="ARBA" id="ARBA00000085"/>
    </source>
</evidence>
<dbReference type="Pfam" id="PF02518">
    <property type="entry name" value="HATPase_c"/>
    <property type="match status" value="1"/>
</dbReference>
<dbReference type="InterPro" id="IPR036097">
    <property type="entry name" value="HisK_dim/P_sf"/>
</dbReference>
<accession>A0ABV9NPD2</accession>
<evidence type="ECO:0000256" key="6">
    <source>
        <dbReference type="ARBA" id="ARBA00023012"/>
    </source>
</evidence>
<dbReference type="PANTHER" id="PTHR43711:SF31">
    <property type="entry name" value="HISTIDINE KINASE"/>
    <property type="match status" value="1"/>
</dbReference>
<keyword evidence="5 8" id="KW-0418">Kinase</keyword>
<comment type="caution">
    <text evidence="8">The sequence shown here is derived from an EMBL/GenBank/DDBJ whole genome shotgun (WGS) entry which is preliminary data.</text>
</comment>
<dbReference type="EC" id="2.7.13.3" evidence="2"/>
<dbReference type="RefSeq" id="WP_377005061.1">
    <property type="nucleotide sequence ID" value="NZ_JBHSGG010000034.1"/>
</dbReference>
<protein>
    <recommendedName>
        <fullName evidence="2">histidine kinase</fullName>
        <ecNumber evidence="2">2.7.13.3</ecNumber>
    </recommendedName>
</protein>
<name>A0ABV9NPD2_9GAMM</name>
<dbReference type="SMART" id="SM00387">
    <property type="entry name" value="HATPase_c"/>
    <property type="match status" value="1"/>
</dbReference>
<dbReference type="PROSITE" id="PS50109">
    <property type="entry name" value="HIS_KIN"/>
    <property type="match status" value="1"/>
</dbReference>
<dbReference type="InterPro" id="IPR036890">
    <property type="entry name" value="HATPase_C_sf"/>
</dbReference>
<dbReference type="CDD" id="cd16922">
    <property type="entry name" value="HATPase_EvgS-ArcB-TorS-like"/>
    <property type="match status" value="1"/>
</dbReference>
<keyword evidence="6" id="KW-0902">Two-component regulatory system</keyword>
<dbReference type="InterPro" id="IPR003594">
    <property type="entry name" value="HATPase_dom"/>
</dbReference>
<dbReference type="PANTHER" id="PTHR43711">
    <property type="entry name" value="TWO-COMPONENT HISTIDINE KINASE"/>
    <property type="match status" value="1"/>
</dbReference>
<evidence type="ECO:0000256" key="5">
    <source>
        <dbReference type="ARBA" id="ARBA00022777"/>
    </source>
</evidence>
<dbReference type="EMBL" id="JBHSGG010000034">
    <property type="protein sequence ID" value="MFC4728993.1"/>
    <property type="molecule type" value="Genomic_DNA"/>
</dbReference>
<dbReference type="Pfam" id="PF00512">
    <property type="entry name" value="HisKA"/>
    <property type="match status" value="1"/>
</dbReference>
<comment type="catalytic activity">
    <reaction evidence="1">
        <text>ATP + protein L-histidine = ADP + protein N-phospho-L-histidine.</text>
        <dbReference type="EC" id="2.7.13.3"/>
    </reaction>
</comment>
<keyword evidence="9" id="KW-1185">Reference proteome</keyword>
<sequence>MMPADVPTPEQNAAQAELAVVALYAEIEDQAERLRQASELKSRFLSHMSHEFRAPLGAIRSMARLLLDEVDGPLAGEQRVQVEFIAGAATEMSEMVDDLLDLARVEAGRISISPGWFTLVDVFAALRGMFRPIVANGAVQLVFEDPGALPRMYSDDRKLSQILRNFISNALKFTTRGEVRVAACRLDDGRIRFTVSDTGPGIAPEQIPTLFDEFVQVDTPLQRKFRGSGLGLAVCRRFAELLRGEVACESRLGAGSTFSVTLPERLEDVPE</sequence>
<evidence type="ECO:0000256" key="2">
    <source>
        <dbReference type="ARBA" id="ARBA00012438"/>
    </source>
</evidence>
<organism evidence="8 9">
    <name type="scientific">Coralloluteibacterium thermophilum</name>
    <dbReference type="NCBI Taxonomy" id="2707049"/>
    <lineage>
        <taxon>Bacteria</taxon>
        <taxon>Pseudomonadati</taxon>
        <taxon>Pseudomonadota</taxon>
        <taxon>Gammaproteobacteria</taxon>
        <taxon>Lysobacterales</taxon>
        <taxon>Lysobacteraceae</taxon>
        <taxon>Coralloluteibacterium</taxon>
    </lineage>
</organism>
<evidence type="ECO:0000256" key="4">
    <source>
        <dbReference type="ARBA" id="ARBA00022679"/>
    </source>
</evidence>
<evidence type="ECO:0000259" key="7">
    <source>
        <dbReference type="PROSITE" id="PS50109"/>
    </source>
</evidence>
<evidence type="ECO:0000256" key="3">
    <source>
        <dbReference type="ARBA" id="ARBA00022553"/>
    </source>
</evidence>
<dbReference type="InterPro" id="IPR003661">
    <property type="entry name" value="HisK_dim/P_dom"/>
</dbReference>
<dbReference type="Proteomes" id="UP001595892">
    <property type="component" value="Unassembled WGS sequence"/>
</dbReference>
<dbReference type="InterPro" id="IPR004358">
    <property type="entry name" value="Sig_transdc_His_kin-like_C"/>
</dbReference>
<dbReference type="GO" id="GO:0016301">
    <property type="term" value="F:kinase activity"/>
    <property type="evidence" value="ECO:0007669"/>
    <property type="project" value="UniProtKB-KW"/>
</dbReference>
<dbReference type="Gene3D" id="3.30.565.10">
    <property type="entry name" value="Histidine kinase-like ATPase, C-terminal domain"/>
    <property type="match status" value="1"/>
</dbReference>
<evidence type="ECO:0000313" key="8">
    <source>
        <dbReference type="EMBL" id="MFC4728993.1"/>
    </source>
</evidence>
<dbReference type="InterPro" id="IPR005467">
    <property type="entry name" value="His_kinase_dom"/>
</dbReference>
<keyword evidence="3" id="KW-0597">Phosphoprotein</keyword>
<proteinExistence type="predicted"/>
<dbReference type="SMART" id="SM00388">
    <property type="entry name" value="HisKA"/>
    <property type="match status" value="1"/>
</dbReference>
<dbReference type="InterPro" id="IPR050736">
    <property type="entry name" value="Sensor_HK_Regulatory"/>
</dbReference>
<dbReference type="PRINTS" id="PR00344">
    <property type="entry name" value="BCTRLSENSOR"/>
</dbReference>
<feature type="domain" description="Histidine kinase" evidence="7">
    <location>
        <begin position="47"/>
        <end position="266"/>
    </location>
</feature>
<evidence type="ECO:0000313" key="9">
    <source>
        <dbReference type="Proteomes" id="UP001595892"/>
    </source>
</evidence>
<dbReference type="CDD" id="cd00082">
    <property type="entry name" value="HisKA"/>
    <property type="match status" value="1"/>
</dbReference>
<gene>
    <name evidence="8" type="ORF">ACFO3Q_12535</name>
</gene>
<dbReference type="SUPFAM" id="SSF55874">
    <property type="entry name" value="ATPase domain of HSP90 chaperone/DNA topoisomerase II/histidine kinase"/>
    <property type="match status" value="1"/>
</dbReference>
<dbReference type="SUPFAM" id="SSF47384">
    <property type="entry name" value="Homodimeric domain of signal transducing histidine kinase"/>
    <property type="match status" value="1"/>
</dbReference>
<keyword evidence="4" id="KW-0808">Transferase</keyword>